<dbReference type="Pfam" id="PF00534">
    <property type="entry name" value="Glycos_transf_1"/>
    <property type="match status" value="1"/>
</dbReference>
<evidence type="ECO:0000313" key="6">
    <source>
        <dbReference type="EMBL" id="MBB3022712.1"/>
    </source>
</evidence>
<reference evidence="6 7" key="1">
    <citation type="submission" date="2020-08" db="EMBL/GenBank/DDBJ databases">
        <title>Sequencing the genomes of 1000 actinobacteria strains.</title>
        <authorList>
            <person name="Klenk H.-P."/>
        </authorList>
    </citation>
    <scope>NUCLEOTIDE SEQUENCE [LARGE SCALE GENOMIC DNA]</scope>
    <source>
        <strain evidence="6 7">DSM 23040</strain>
    </source>
</reference>
<dbReference type="Pfam" id="PF13439">
    <property type="entry name" value="Glyco_transf_4"/>
    <property type="match status" value="1"/>
</dbReference>
<dbReference type="RefSeq" id="WP_183374973.1">
    <property type="nucleotide sequence ID" value="NZ_CBCSFZ010000004.1"/>
</dbReference>
<sequence>MRMERPLKVLITTDWYEPVVNGVVASVLTLKKQLELLGCDVRVLTLSGSVRSTIENGVYRLGSVSASLFYDHARLAVRSNRRIRRELEQWRPDVIHSQCEFSTHLWAKRLAKSLRIPVVHTYHTIYEDYTHYYSPSRTMGKKMVSSFSRKVCTAMDAVIVPTGKVADLLQGYGITTPISVIPTGLDLTHFRPAATIAEREQSVRLRAELGVPAHHRVLISVCRLAKEKNVDEVIASFAASGAENTTLVLVGDGPYRPELERLVERLDVQESVRFAGFVAPSAVPEYYRMADVFVSASLSETQGLTYIEAQACGLPLLCREDPSLEQVVVPGRTGWTFTSADGFRRGLDAITSSSAVMRAMGDEGASHAAAVFSARAFGLAVLGVYRRVLGLPSVEQIAEEMLLTDLMTGRELELQAA</sequence>
<dbReference type="Proteomes" id="UP000568050">
    <property type="component" value="Unassembled WGS sequence"/>
</dbReference>
<dbReference type="InterPro" id="IPR028098">
    <property type="entry name" value="Glyco_trans_4-like_N"/>
</dbReference>
<evidence type="ECO:0000259" key="5">
    <source>
        <dbReference type="Pfam" id="PF13439"/>
    </source>
</evidence>
<feature type="domain" description="Glycosyltransferase subfamily 4-like N-terminal" evidence="5">
    <location>
        <begin position="20"/>
        <end position="188"/>
    </location>
</feature>
<dbReference type="PANTHER" id="PTHR45947">
    <property type="entry name" value="SULFOQUINOVOSYL TRANSFERASE SQD2"/>
    <property type="match status" value="1"/>
</dbReference>
<dbReference type="InterPro" id="IPR001296">
    <property type="entry name" value="Glyco_trans_1"/>
</dbReference>
<dbReference type="SUPFAM" id="SSF53756">
    <property type="entry name" value="UDP-Glycosyltransferase/glycogen phosphorylase"/>
    <property type="match status" value="1"/>
</dbReference>
<proteinExistence type="predicted"/>
<evidence type="ECO:0000259" key="4">
    <source>
        <dbReference type="Pfam" id="PF00534"/>
    </source>
</evidence>
<evidence type="ECO:0000313" key="7">
    <source>
        <dbReference type="Proteomes" id="UP000568050"/>
    </source>
</evidence>
<protein>
    <recommendedName>
        <fullName evidence="1">D-inositol 3-phosphate glycosyltransferase</fullName>
    </recommendedName>
</protein>
<dbReference type="CDD" id="cd03817">
    <property type="entry name" value="GT4_UGDG-like"/>
    <property type="match status" value="1"/>
</dbReference>
<gene>
    <name evidence="6" type="ORF">FHX50_000960</name>
</gene>
<dbReference type="Gene3D" id="3.40.50.2000">
    <property type="entry name" value="Glycogen Phosphorylase B"/>
    <property type="match status" value="2"/>
</dbReference>
<keyword evidence="3 6" id="KW-0808">Transferase</keyword>
<evidence type="ECO:0000256" key="1">
    <source>
        <dbReference type="ARBA" id="ARBA00021292"/>
    </source>
</evidence>
<dbReference type="AlphaFoldDB" id="A0A839QRR0"/>
<feature type="domain" description="Glycosyl transferase family 1" evidence="4">
    <location>
        <begin position="206"/>
        <end position="362"/>
    </location>
</feature>
<evidence type="ECO:0000256" key="2">
    <source>
        <dbReference type="ARBA" id="ARBA00022676"/>
    </source>
</evidence>
<dbReference type="InterPro" id="IPR050194">
    <property type="entry name" value="Glycosyltransferase_grp1"/>
</dbReference>
<dbReference type="EMBL" id="JACHWP010000001">
    <property type="protein sequence ID" value="MBB3022712.1"/>
    <property type="molecule type" value="Genomic_DNA"/>
</dbReference>
<name>A0A839QRR0_9MICO</name>
<accession>A0A839QRR0</accession>
<dbReference type="GO" id="GO:1901137">
    <property type="term" value="P:carbohydrate derivative biosynthetic process"/>
    <property type="evidence" value="ECO:0007669"/>
    <property type="project" value="UniProtKB-ARBA"/>
</dbReference>
<keyword evidence="2 6" id="KW-0328">Glycosyltransferase</keyword>
<organism evidence="6 7">
    <name type="scientific">Helcobacillus massiliensis</name>
    <dbReference type="NCBI Taxonomy" id="521392"/>
    <lineage>
        <taxon>Bacteria</taxon>
        <taxon>Bacillati</taxon>
        <taxon>Actinomycetota</taxon>
        <taxon>Actinomycetes</taxon>
        <taxon>Micrococcales</taxon>
        <taxon>Dermabacteraceae</taxon>
        <taxon>Helcobacillus</taxon>
    </lineage>
</organism>
<comment type="caution">
    <text evidence="6">The sequence shown here is derived from an EMBL/GenBank/DDBJ whole genome shotgun (WGS) entry which is preliminary data.</text>
</comment>
<dbReference type="GO" id="GO:0016758">
    <property type="term" value="F:hexosyltransferase activity"/>
    <property type="evidence" value="ECO:0007669"/>
    <property type="project" value="TreeGrafter"/>
</dbReference>
<evidence type="ECO:0000256" key="3">
    <source>
        <dbReference type="ARBA" id="ARBA00022679"/>
    </source>
</evidence>
<keyword evidence="7" id="KW-1185">Reference proteome</keyword>
<dbReference type="PANTHER" id="PTHR45947:SF3">
    <property type="entry name" value="SULFOQUINOVOSYL TRANSFERASE SQD2"/>
    <property type="match status" value="1"/>
</dbReference>